<dbReference type="EMBL" id="CADCXU010006435">
    <property type="protein sequence ID" value="CAA9997988.1"/>
    <property type="molecule type" value="Genomic_DNA"/>
</dbReference>
<dbReference type="Proteomes" id="UP000479000">
    <property type="component" value="Unassembled WGS sequence"/>
</dbReference>
<proteinExistence type="predicted"/>
<name>A0A6H5G6X5_9HEMI</name>
<sequence length="181" mass="20799">MPTISKNRWRSVTRLSGKACSAPAVRRFILSVLTSRIADDQRVQPFGELPRGNPYETLHSDLTLLNPKEVQTKLTRNLIKLNWPVGEVAPCVPCRPQEAGRQVALVSRQYRPNTVQPTHCHNSLNNRRQSTKKSEILIYDHPRGHTRIRTELSKYESEKQKSKNPKRFQEIGKNQNLIKLA</sequence>
<evidence type="ECO:0000313" key="1">
    <source>
        <dbReference type="EMBL" id="CAA9997988.1"/>
    </source>
</evidence>
<reference evidence="1 2" key="1">
    <citation type="submission" date="2020-02" db="EMBL/GenBank/DDBJ databases">
        <authorList>
            <person name="Ferguson B K."/>
        </authorList>
    </citation>
    <scope>NUCLEOTIDE SEQUENCE [LARGE SCALE GENOMIC DNA]</scope>
</reference>
<protein>
    <submittedName>
        <fullName evidence="1">Uncharacterized protein</fullName>
    </submittedName>
</protein>
<gene>
    <name evidence="1" type="ORF">NTEN_LOCUS4282</name>
</gene>
<dbReference type="AlphaFoldDB" id="A0A6H5G6X5"/>
<accession>A0A6H5G6X5</accession>
<organism evidence="1 2">
    <name type="scientific">Nesidiocoris tenuis</name>
    <dbReference type="NCBI Taxonomy" id="355587"/>
    <lineage>
        <taxon>Eukaryota</taxon>
        <taxon>Metazoa</taxon>
        <taxon>Ecdysozoa</taxon>
        <taxon>Arthropoda</taxon>
        <taxon>Hexapoda</taxon>
        <taxon>Insecta</taxon>
        <taxon>Pterygota</taxon>
        <taxon>Neoptera</taxon>
        <taxon>Paraneoptera</taxon>
        <taxon>Hemiptera</taxon>
        <taxon>Heteroptera</taxon>
        <taxon>Panheteroptera</taxon>
        <taxon>Cimicomorpha</taxon>
        <taxon>Miridae</taxon>
        <taxon>Dicyphina</taxon>
        <taxon>Nesidiocoris</taxon>
    </lineage>
</organism>
<keyword evidence="2" id="KW-1185">Reference proteome</keyword>
<evidence type="ECO:0000313" key="2">
    <source>
        <dbReference type="Proteomes" id="UP000479000"/>
    </source>
</evidence>